<gene>
    <name evidence="2" type="ORF">QDQ28_05605</name>
</gene>
<keyword evidence="1" id="KW-0812">Transmembrane</keyword>
<name>A0AAN3QZ81_CLOPF</name>
<comment type="caution">
    <text evidence="2">The sequence shown here is derived from an EMBL/GenBank/DDBJ whole genome shotgun (WGS) entry which is preliminary data.</text>
</comment>
<evidence type="ECO:0000256" key="1">
    <source>
        <dbReference type="SAM" id="Phobius"/>
    </source>
</evidence>
<keyword evidence="1" id="KW-0472">Membrane</keyword>
<dbReference type="AlphaFoldDB" id="A0AAN3QZ81"/>
<accession>A0AAN3QZ81</accession>
<reference evidence="2" key="1">
    <citation type="submission" date="2023-04" db="EMBL/GenBank/DDBJ databases">
        <title>Epidemiological investigation of Clostridium perfringens isolated from cattle.</title>
        <authorList>
            <person name="Tian R."/>
        </authorList>
    </citation>
    <scope>NUCLEOTIDE SEQUENCE</scope>
    <source>
        <strain evidence="2">ZWCP172</strain>
    </source>
</reference>
<dbReference type="Proteomes" id="UP001222958">
    <property type="component" value="Unassembled WGS sequence"/>
</dbReference>
<feature type="transmembrane region" description="Helical" evidence="1">
    <location>
        <begin position="12"/>
        <end position="36"/>
    </location>
</feature>
<dbReference type="EMBL" id="JARVUX010000002">
    <property type="protein sequence ID" value="MDH2335658.1"/>
    <property type="molecule type" value="Genomic_DNA"/>
</dbReference>
<organism evidence="2 3">
    <name type="scientific">Clostridium perfringens</name>
    <dbReference type="NCBI Taxonomy" id="1502"/>
    <lineage>
        <taxon>Bacteria</taxon>
        <taxon>Bacillati</taxon>
        <taxon>Bacillota</taxon>
        <taxon>Clostridia</taxon>
        <taxon>Eubacteriales</taxon>
        <taxon>Clostridiaceae</taxon>
        <taxon>Clostridium</taxon>
    </lineage>
</organism>
<protein>
    <submittedName>
        <fullName evidence="2">Uncharacterized protein</fullName>
    </submittedName>
</protein>
<dbReference type="RefSeq" id="WP_279857203.1">
    <property type="nucleotide sequence ID" value="NZ_JARVUX010000002.1"/>
</dbReference>
<sequence length="52" mass="5638">MLDIIYNSCKDLGSVFGFGAMEGFIIYSGIVVYGCLKASNKKNNKVIMAKGK</sequence>
<keyword evidence="1" id="KW-1133">Transmembrane helix</keyword>
<evidence type="ECO:0000313" key="2">
    <source>
        <dbReference type="EMBL" id="MDH2335658.1"/>
    </source>
</evidence>
<evidence type="ECO:0000313" key="3">
    <source>
        <dbReference type="Proteomes" id="UP001222958"/>
    </source>
</evidence>
<proteinExistence type="predicted"/>